<dbReference type="GO" id="GO:0030154">
    <property type="term" value="P:cell differentiation"/>
    <property type="evidence" value="ECO:0007669"/>
    <property type="project" value="UniProtKB-KW"/>
</dbReference>
<dbReference type="EMBL" id="KN641448">
    <property type="protein sequence ID" value="KHN46260.1"/>
    <property type="molecule type" value="Genomic_DNA"/>
</dbReference>
<dbReference type="PRINTS" id="PR00404">
    <property type="entry name" value="MADSDOMAIN"/>
</dbReference>
<dbReference type="FunFam" id="3.40.1810.10:FF:000007">
    <property type="entry name" value="Transcription factor, MADS-box"/>
    <property type="match status" value="1"/>
</dbReference>
<dbReference type="Proteomes" id="UP000053555">
    <property type="component" value="Unassembled WGS sequence"/>
</dbReference>
<dbReference type="Pfam" id="PF00319">
    <property type="entry name" value="SRF-TF"/>
    <property type="match status" value="1"/>
</dbReference>
<keyword evidence="6" id="KW-0539">Nucleus</keyword>
<dbReference type="GO" id="GO:0003700">
    <property type="term" value="F:DNA-binding transcription factor activity"/>
    <property type="evidence" value="ECO:0007669"/>
    <property type="project" value="InterPro"/>
</dbReference>
<dbReference type="GO" id="GO:0032440">
    <property type="term" value="F:2-alkenal reductase [NAD(P)H] activity"/>
    <property type="evidence" value="ECO:0007669"/>
    <property type="project" value="UniProtKB-EC"/>
</dbReference>
<dbReference type="EC" id="1.3.1.74" evidence="10"/>
<evidence type="ECO:0000259" key="9">
    <source>
        <dbReference type="PROSITE" id="PS51297"/>
    </source>
</evidence>
<dbReference type="InterPro" id="IPR002487">
    <property type="entry name" value="TF_Kbox"/>
</dbReference>
<proteinExistence type="predicted"/>
<dbReference type="Pfam" id="PF01486">
    <property type="entry name" value="K-box"/>
    <property type="match status" value="1"/>
</dbReference>
<evidence type="ECO:0000256" key="2">
    <source>
        <dbReference type="ARBA" id="ARBA00022782"/>
    </source>
</evidence>
<dbReference type="PROSITE" id="PS51297">
    <property type="entry name" value="K_BOX"/>
    <property type="match status" value="1"/>
</dbReference>
<dbReference type="AlphaFoldDB" id="A0A0B2SMX0"/>
<feature type="domain" description="K-box" evidence="9">
    <location>
        <begin position="85"/>
        <end position="178"/>
    </location>
</feature>
<keyword evidence="3" id="KW-0805">Transcription regulation</keyword>
<keyword evidence="5" id="KW-0804">Transcription</keyword>
<dbReference type="GO" id="GO:0005634">
    <property type="term" value="C:nucleus"/>
    <property type="evidence" value="ECO:0007669"/>
    <property type="project" value="UniProtKB-SubCell"/>
</dbReference>
<evidence type="ECO:0000313" key="10">
    <source>
        <dbReference type="EMBL" id="KHN46260.1"/>
    </source>
</evidence>
<evidence type="ECO:0000256" key="5">
    <source>
        <dbReference type="ARBA" id="ARBA00023163"/>
    </source>
</evidence>
<protein>
    <submittedName>
        <fullName evidence="10">MADS-box protein SVP</fullName>
        <ecNumber evidence="10">1.3.1.74</ecNumber>
    </submittedName>
</protein>
<reference evidence="10" key="1">
    <citation type="submission" date="2014-07" db="EMBL/GenBank/DDBJ databases">
        <title>Identification of a novel salt tolerance gene in wild soybean by whole-genome sequencing.</title>
        <authorList>
            <person name="Lam H.-M."/>
            <person name="Qi X."/>
            <person name="Li M.-W."/>
            <person name="Liu X."/>
            <person name="Xie M."/>
            <person name="Ni M."/>
            <person name="Xu X."/>
        </authorList>
    </citation>
    <scope>NUCLEOTIDE SEQUENCE [LARGE SCALE GENOMIC DNA]</scope>
    <source>
        <tissue evidence="10">Root</tissue>
    </source>
</reference>
<evidence type="ECO:0000256" key="6">
    <source>
        <dbReference type="ARBA" id="ARBA00023242"/>
    </source>
</evidence>
<dbReference type="InterPro" id="IPR002100">
    <property type="entry name" value="TF_MADSbox"/>
</dbReference>
<keyword evidence="2" id="KW-0221">Differentiation</keyword>
<dbReference type="CDD" id="cd00265">
    <property type="entry name" value="MADS_MEF2_like"/>
    <property type="match status" value="1"/>
</dbReference>
<dbReference type="InterPro" id="IPR033896">
    <property type="entry name" value="MEF2-like_N"/>
</dbReference>
<name>A0A0B2SMX0_GLYSO</name>
<keyword evidence="7" id="KW-0175">Coiled coil</keyword>
<evidence type="ECO:0000256" key="1">
    <source>
        <dbReference type="ARBA" id="ARBA00004123"/>
    </source>
</evidence>
<evidence type="ECO:0000256" key="4">
    <source>
        <dbReference type="ARBA" id="ARBA00023125"/>
    </source>
</evidence>
<dbReference type="PANTHER" id="PTHR48019">
    <property type="entry name" value="SERUM RESPONSE FACTOR HOMOLOG"/>
    <property type="match status" value="1"/>
</dbReference>
<gene>
    <name evidence="10" type="ORF">glysoja_034588</name>
</gene>
<comment type="subcellular location">
    <subcellularLocation>
        <location evidence="1">Nucleus</location>
    </subcellularLocation>
</comment>
<dbReference type="InterPro" id="IPR036879">
    <property type="entry name" value="TF_MADSbox_sf"/>
</dbReference>
<feature type="domain" description="MADS-box" evidence="8">
    <location>
        <begin position="1"/>
        <end position="61"/>
    </location>
</feature>
<evidence type="ECO:0000256" key="3">
    <source>
        <dbReference type="ARBA" id="ARBA00023015"/>
    </source>
</evidence>
<evidence type="ECO:0000259" key="8">
    <source>
        <dbReference type="PROSITE" id="PS50066"/>
    </source>
</evidence>
<dbReference type="PROSITE" id="PS00350">
    <property type="entry name" value="MADS_BOX_1"/>
    <property type="match status" value="1"/>
</dbReference>
<dbReference type="GO" id="GO:0046983">
    <property type="term" value="F:protein dimerization activity"/>
    <property type="evidence" value="ECO:0007669"/>
    <property type="project" value="InterPro"/>
</dbReference>
<dbReference type="Gene3D" id="3.40.1810.10">
    <property type="entry name" value="Transcription factor, MADS-box"/>
    <property type="match status" value="1"/>
</dbReference>
<keyword evidence="10" id="KW-0560">Oxidoreductase</keyword>
<evidence type="ECO:0000256" key="7">
    <source>
        <dbReference type="SAM" id="Coils"/>
    </source>
</evidence>
<keyword evidence="4" id="KW-0238">DNA-binding</keyword>
<dbReference type="InterPro" id="IPR050142">
    <property type="entry name" value="MADS-box/MEF2_TF"/>
</dbReference>
<dbReference type="GO" id="GO:0000977">
    <property type="term" value="F:RNA polymerase II transcription regulatory region sequence-specific DNA binding"/>
    <property type="evidence" value="ECO:0007669"/>
    <property type="project" value="InterPro"/>
</dbReference>
<dbReference type="GO" id="GO:0045944">
    <property type="term" value="P:positive regulation of transcription by RNA polymerase II"/>
    <property type="evidence" value="ECO:0007669"/>
    <property type="project" value="InterPro"/>
</dbReference>
<sequence length="261" mass="30518">MTRKRIQIKKIDNISSRQVTFSKRRKGLFKKAQELSTLCDADIALIVFSATSKLFEYASSSMHQVIERRDSHSAMNRLDRPSIELQIENDSNEILRKKVEDKNRELRQMNGEDLQGLTLQELHKLEEHLKRGLINVSKVKDEKLMQEISTLKRKGVELMEENQRLKQVVPSLIHVHRQSSESILSNSSNLPEDGGSDTSLKLGLVYCNYHLKLMCEWQYALYIEGLGFNLLRNFYEDLKVLLSRRTVEDFRYLSNERKFMP</sequence>
<feature type="coiled-coil region" evidence="7">
    <location>
        <begin position="85"/>
        <end position="112"/>
    </location>
</feature>
<dbReference type="PROSITE" id="PS50066">
    <property type="entry name" value="MADS_BOX_2"/>
    <property type="match status" value="1"/>
</dbReference>
<accession>A0A0B2SMX0</accession>
<dbReference type="SUPFAM" id="SSF55455">
    <property type="entry name" value="SRF-like"/>
    <property type="match status" value="1"/>
</dbReference>
<organism evidence="10">
    <name type="scientific">Glycine soja</name>
    <name type="common">Wild soybean</name>
    <dbReference type="NCBI Taxonomy" id="3848"/>
    <lineage>
        <taxon>Eukaryota</taxon>
        <taxon>Viridiplantae</taxon>
        <taxon>Streptophyta</taxon>
        <taxon>Embryophyta</taxon>
        <taxon>Tracheophyta</taxon>
        <taxon>Spermatophyta</taxon>
        <taxon>Magnoliopsida</taxon>
        <taxon>eudicotyledons</taxon>
        <taxon>Gunneridae</taxon>
        <taxon>Pentapetalae</taxon>
        <taxon>rosids</taxon>
        <taxon>fabids</taxon>
        <taxon>Fabales</taxon>
        <taxon>Fabaceae</taxon>
        <taxon>Papilionoideae</taxon>
        <taxon>50 kb inversion clade</taxon>
        <taxon>NPAAA clade</taxon>
        <taxon>indigoferoid/millettioid clade</taxon>
        <taxon>Phaseoleae</taxon>
        <taxon>Glycine</taxon>
        <taxon>Glycine subgen. Soja</taxon>
    </lineage>
</organism>
<dbReference type="SMART" id="SM00432">
    <property type="entry name" value="MADS"/>
    <property type="match status" value="1"/>
</dbReference>